<dbReference type="Proteomes" id="UP000650524">
    <property type="component" value="Unassembled WGS sequence"/>
</dbReference>
<sequence length="107" mass="12166">MKAKVVEKVKFAPGKWKEAGALMKNFMEMAQKQGFPPVKIYGFISGGDVVQTLNFVTDWDSLGNMETVMDKMFSDPRMLEMMEKWSNVVESHEVSILKELSPEELGM</sequence>
<gene>
    <name evidence="1" type="ORF">H8E19_09720</name>
</gene>
<dbReference type="Gene3D" id="3.30.70.100">
    <property type="match status" value="1"/>
</dbReference>
<name>A0A8J6T7V2_9DELT</name>
<reference evidence="1 2" key="1">
    <citation type="submission" date="2020-08" db="EMBL/GenBank/DDBJ databases">
        <title>Bridging the membrane lipid divide: bacteria of the FCB group superphylum have the potential to synthesize archaeal ether lipids.</title>
        <authorList>
            <person name="Villanueva L."/>
            <person name="Von Meijenfeldt F.A.B."/>
            <person name="Westbye A.B."/>
            <person name="Yadav S."/>
            <person name="Hopmans E.C."/>
            <person name="Dutilh B.E."/>
            <person name="Sinninghe Damste J.S."/>
        </authorList>
    </citation>
    <scope>NUCLEOTIDE SEQUENCE [LARGE SCALE GENOMIC DNA]</scope>
    <source>
        <strain evidence="1">NIOZ-UU27</strain>
    </source>
</reference>
<evidence type="ECO:0000313" key="1">
    <source>
        <dbReference type="EMBL" id="MBC8177669.1"/>
    </source>
</evidence>
<evidence type="ECO:0008006" key="3">
    <source>
        <dbReference type="Google" id="ProtNLM"/>
    </source>
</evidence>
<protein>
    <recommendedName>
        <fullName evidence="3">NIPSNAP domain-containing protein</fullName>
    </recommendedName>
</protein>
<accession>A0A8J6T7V2</accession>
<dbReference type="EMBL" id="JACNJD010000223">
    <property type="protein sequence ID" value="MBC8177669.1"/>
    <property type="molecule type" value="Genomic_DNA"/>
</dbReference>
<comment type="caution">
    <text evidence="1">The sequence shown here is derived from an EMBL/GenBank/DDBJ whole genome shotgun (WGS) entry which is preliminary data.</text>
</comment>
<evidence type="ECO:0000313" key="2">
    <source>
        <dbReference type="Proteomes" id="UP000650524"/>
    </source>
</evidence>
<organism evidence="1 2">
    <name type="scientific">Candidatus Desulfacyla euxinica</name>
    <dbReference type="NCBI Taxonomy" id="2841693"/>
    <lineage>
        <taxon>Bacteria</taxon>
        <taxon>Deltaproteobacteria</taxon>
        <taxon>Candidatus Desulfacyla</taxon>
    </lineage>
</organism>
<dbReference type="AlphaFoldDB" id="A0A8J6T7V2"/>
<proteinExistence type="predicted"/>